<dbReference type="InterPro" id="IPR036962">
    <property type="entry name" value="Glyco_hydro_3_N_sf"/>
</dbReference>
<dbReference type="Proteomes" id="UP000241762">
    <property type="component" value="Chromosome"/>
</dbReference>
<name>A0A2P1PA50_9RICK</name>
<organism evidence="7 8">
    <name type="scientific">Candidatus Phycorickettsia trachydisci</name>
    <dbReference type="NCBI Taxonomy" id="2115978"/>
    <lineage>
        <taxon>Bacteria</taxon>
        <taxon>Pseudomonadati</taxon>
        <taxon>Pseudomonadota</taxon>
        <taxon>Alphaproteobacteria</taxon>
        <taxon>Rickettsiales</taxon>
        <taxon>Rickettsiaceae</taxon>
        <taxon>Candidatus Phycorickettsia</taxon>
    </lineage>
</organism>
<evidence type="ECO:0000256" key="1">
    <source>
        <dbReference type="ARBA" id="ARBA00001231"/>
    </source>
</evidence>
<dbReference type="InterPro" id="IPR050226">
    <property type="entry name" value="NagZ_Beta-hexosaminidase"/>
</dbReference>
<dbReference type="EMBL" id="CP027845">
    <property type="protein sequence ID" value="AVP88154.1"/>
    <property type="molecule type" value="Genomic_DNA"/>
</dbReference>
<dbReference type="InterPro" id="IPR001764">
    <property type="entry name" value="Glyco_hydro_3_N"/>
</dbReference>
<keyword evidence="5" id="KW-0326">Glycosidase</keyword>
<dbReference type="Pfam" id="PF00933">
    <property type="entry name" value="Glyco_hydro_3"/>
    <property type="match status" value="1"/>
</dbReference>
<keyword evidence="8" id="KW-1185">Reference proteome</keyword>
<comment type="similarity">
    <text evidence="2">Belongs to the glycosyl hydrolase 3 family.</text>
</comment>
<comment type="catalytic activity">
    <reaction evidence="1">
        <text>Hydrolysis of terminal non-reducing N-acetyl-D-hexosamine residues in N-acetyl-beta-D-hexosaminides.</text>
        <dbReference type="EC" id="3.2.1.52"/>
    </reaction>
</comment>
<reference evidence="7 8" key="1">
    <citation type="submission" date="2018-03" db="EMBL/GenBank/DDBJ databases">
        <title>A gene transfer event suggests a long-term partnership between eustigmatophyte algae and a novel lineage of endosymbiotic bacteria.</title>
        <authorList>
            <person name="Yurchenko T."/>
            <person name="Sevcikova T."/>
            <person name="Pribyl P."/>
            <person name="El Karkouri K."/>
            <person name="Klimes V."/>
            <person name="Amaral R."/>
            <person name="Zbrankova V."/>
            <person name="Kim E."/>
            <person name="Raoult D."/>
            <person name="Santos L.M.A."/>
            <person name="Elias M."/>
        </authorList>
    </citation>
    <scope>NUCLEOTIDE SEQUENCE [LARGE SCALE GENOMIC DNA]</scope>
    <source>
        <strain evidence="7">CCALA 838</strain>
    </source>
</reference>
<dbReference type="SUPFAM" id="SSF51445">
    <property type="entry name" value="(Trans)glycosidases"/>
    <property type="match status" value="1"/>
</dbReference>
<dbReference type="AlphaFoldDB" id="A0A2P1PA50"/>
<dbReference type="GO" id="GO:0004563">
    <property type="term" value="F:beta-N-acetylhexosaminidase activity"/>
    <property type="evidence" value="ECO:0007669"/>
    <property type="project" value="UniProtKB-EC"/>
</dbReference>
<evidence type="ECO:0000256" key="3">
    <source>
        <dbReference type="ARBA" id="ARBA00012663"/>
    </source>
</evidence>
<evidence type="ECO:0000256" key="4">
    <source>
        <dbReference type="ARBA" id="ARBA00022801"/>
    </source>
</evidence>
<evidence type="ECO:0000259" key="6">
    <source>
        <dbReference type="Pfam" id="PF00933"/>
    </source>
</evidence>
<proteinExistence type="inferred from homology"/>
<dbReference type="KEGG" id="ptc:phytr_12290"/>
<dbReference type="GO" id="GO:0005975">
    <property type="term" value="P:carbohydrate metabolic process"/>
    <property type="evidence" value="ECO:0007669"/>
    <property type="project" value="InterPro"/>
</dbReference>
<dbReference type="PANTHER" id="PTHR30480">
    <property type="entry name" value="BETA-HEXOSAMINIDASE-RELATED"/>
    <property type="match status" value="1"/>
</dbReference>
<feature type="domain" description="Glycoside hydrolase family 3 N-terminal" evidence="6">
    <location>
        <begin position="21"/>
        <end position="329"/>
    </location>
</feature>
<dbReference type="OrthoDB" id="9786661at2"/>
<evidence type="ECO:0000256" key="2">
    <source>
        <dbReference type="ARBA" id="ARBA00005336"/>
    </source>
</evidence>
<evidence type="ECO:0000313" key="7">
    <source>
        <dbReference type="EMBL" id="AVP88154.1"/>
    </source>
</evidence>
<dbReference type="InterPro" id="IPR017853">
    <property type="entry name" value="GH"/>
</dbReference>
<dbReference type="Gene3D" id="3.20.20.300">
    <property type="entry name" value="Glycoside hydrolase, family 3, N-terminal domain"/>
    <property type="match status" value="1"/>
</dbReference>
<dbReference type="RefSeq" id="WP_106874967.1">
    <property type="nucleotide sequence ID" value="NZ_CP027845.1"/>
</dbReference>
<dbReference type="EC" id="3.2.1.52" evidence="3"/>
<dbReference type="GO" id="GO:0009254">
    <property type="term" value="P:peptidoglycan turnover"/>
    <property type="evidence" value="ECO:0007669"/>
    <property type="project" value="TreeGrafter"/>
</dbReference>
<dbReference type="PANTHER" id="PTHR30480:SF13">
    <property type="entry name" value="BETA-HEXOSAMINIDASE"/>
    <property type="match status" value="1"/>
</dbReference>
<gene>
    <name evidence="7" type="ORF">phytr_12290</name>
</gene>
<evidence type="ECO:0000256" key="5">
    <source>
        <dbReference type="ARBA" id="ARBA00023295"/>
    </source>
</evidence>
<protein>
    <recommendedName>
        <fullName evidence="3">beta-N-acetylhexosaminidase</fullName>
        <ecNumber evidence="3">3.2.1.52</ecNumber>
    </recommendedName>
</protein>
<keyword evidence="4" id="KW-0378">Hydrolase</keyword>
<evidence type="ECO:0000313" key="8">
    <source>
        <dbReference type="Proteomes" id="UP000241762"/>
    </source>
</evidence>
<accession>A0A2P1PA50</accession>
<sequence length="341" mass="36988">MTTYSPTSSLVIGLKGKELTGEEKKFISEKKPKGFIFFGRNIESKDQIRSLTDEIKNLYKDDATDPDPDIIICIDEEGSNGSGKGVSRLIRAGLVEPNFFPDASSYDEIYQTQGLEAALNLVRENYKNMGALLKSLGFTHTLAPVADLSHPDTHPFLKSRCFGSEVDTVVKFCIAAFEGLNESGMLGCLKHMPGHGPATADSHKDLPKVDIDLNTLEANDFKIFKEVIKYLKEQNIPALAMTAHVVYTALDPGNPVTTSAKALKYIKDNIIQDGLIQIISDCLHMGAIADTAAGAIKAFESGCNLLLCSHAESELLYAINASCEEIKLAAESPNEGDDIVA</sequence>